<accession>A0A0B7HJV4</accession>
<evidence type="ECO:0000256" key="1">
    <source>
        <dbReference type="SAM" id="MobiDB-lite"/>
    </source>
</evidence>
<organism evidence="2 3">
    <name type="scientific">Capnocytophaga cynodegmi</name>
    <dbReference type="NCBI Taxonomy" id="28189"/>
    <lineage>
        <taxon>Bacteria</taxon>
        <taxon>Pseudomonadati</taxon>
        <taxon>Bacteroidota</taxon>
        <taxon>Flavobacteriia</taxon>
        <taxon>Flavobacteriales</taxon>
        <taxon>Flavobacteriaceae</taxon>
        <taxon>Capnocytophaga</taxon>
    </lineage>
</organism>
<feature type="compositionally biased region" description="Basic and acidic residues" evidence="1">
    <location>
        <begin position="46"/>
        <end position="56"/>
    </location>
</feature>
<gene>
    <name evidence="2" type="ORF">CCYN2B_510007</name>
</gene>
<feature type="compositionally biased region" description="Basic and acidic residues" evidence="1">
    <location>
        <begin position="24"/>
        <end position="33"/>
    </location>
</feature>
<keyword evidence="3" id="KW-1185">Reference proteome</keyword>
<sequence>MASAGGYFHKTVCAVFVIQHKSEVHKSRSRYDPEPDANPLVYTYHVKNDEQYEDGK</sequence>
<evidence type="ECO:0000313" key="3">
    <source>
        <dbReference type="Proteomes" id="UP000038055"/>
    </source>
</evidence>
<feature type="region of interest" description="Disordered" evidence="1">
    <location>
        <begin position="24"/>
        <end position="56"/>
    </location>
</feature>
<evidence type="ECO:0000313" key="2">
    <source>
        <dbReference type="EMBL" id="CEN38939.1"/>
    </source>
</evidence>
<proteinExistence type="predicted"/>
<dbReference type="AlphaFoldDB" id="A0A0B7HJV4"/>
<dbReference type="EMBL" id="CDOD01000047">
    <property type="protein sequence ID" value="CEN38939.1"/>
    <property type="molecule type" value="Genomic_DNA"/>
</dbReference>
<name>A0A0B7HJV4_9FLAO</name>
<protein>
    <submittedName>
        <fullName evidence="2">Uncharacterized protein</fullName>
    </submittedName>
</protein>
<dbReference type="Proteomes" id="UP000038055">
    <property type="component" value="Unassembled WGS sequence"/>
</dbReference>
<reference evidence="3" key="1">
    <citation type="submission" date="2015-01" db="EMBL/GenBank/DDBJ databases">
        <authorList>
            <person name="MANFREDI Pablo"/>
        </authorList>
    </citation>
    <scope>NUCLEOTIDE SEQUENCE [LARGE SCALE GENOMIC DNA]</scope>
    <source>
        <strain evidence="3">Ccyn2B</strain>
    </source>
</reference>